<reference evidence="3" key="1">
    <citation type="submission" date="2019-04" db="EMBL/GenBank/DDBJ databases">
        <title>Sequencing of skin fungus with MAO and IRED activity.</title>
        <authorList>
            <person name="Marsaioli A.J."/>
            <person name="Bonatto J.M.C."/>
            <person name="Reis Junior O."/>
        </authorList>
    </citation>
    <scope>NUCLEOTIDE SEQUENCE</scope>
    <source>
        <strain evidence="3">28M1</strain>
    </source>
</reference>
<sequence>MAPRKSAATANPAKKNSTTSESNKVVERPARGYRKYKNGLLDVTPQRDEENLVRKNQDSPLLRLPPEIRNRIWEYTLEHSIFRAIPNFGSSEPAKFESPPEEPAIGVTLFRTCRQIYSEAASMPFKLNAFAFNEFWAIKKAMTPLKTYQRKFIRSV</sequence>
<name>A0A9P4WYK3_9PLEO</name>
<evidence type="ECO:0000259" key="2">
    <source>
        <dbReference type="Pfam" id="PF20150"/>
    </source>
</evidence>
<dbReference type="OrthoDB" id="5413827at2759"/>
<dbReference type="Proteomes" id="UP000758155">
    <property type="component" value="Unassembled WGS sequence"/>
</dbReference>
<feature type="compositionally biased region" description="Polar residues" evidence="1">
    <location>
        <begin position="14"/>
        <end position="23"/>
    </location>
</feature>
<dbReference type="AlphaFoldDB" id="A0A9P4WYK3"/>
<organism evidence="3 4">
    <name type="scientific">Didymella heteroderae</name>
    <dbReference type="NCBI Taxonomy" id="1769908"/>
    <lineage>
        <taxon>Eukaryota</taxon>
        <taxon>Fungi</taxon>
        <taxon>Dikarya</taxon>
        <taxon>Ascomycota</taxon>
        <taxon>Pezizomycotina</taxon>
        <taxon>Dothideomycetes</taxon>
        <taxon>Pleosporomycetidae</taxon>
        <taxon>Pleosporales</taxon>
        <taxon>Pleosporineae</taxon>
        <taxon>Didymellaceae</taxon>
        <taxon>Didymella</taxon>
    </lineage>
</organism>
<feature type="region of interest" description="Disordered" evidence="1">
    <location>
        <begin position="1"/>
        <end position="41"/>
    </location>
</feature>
<evidence type="ECO:0000313" key="4">
    <source>
        <dbReference type="Proteomes" id="UP000758155"/>
    </source>
</evidence>
<proteinExistence type="predicted"/>
<comment type="caution">
    <text evidence="3">The sequence shown here is derived from an EMBL/GenBank/DDBJ whole genome shotgun (WGS) entry which is preliminary data.</text>
</comment>
<dbReference type="PANTHER" id="PTHR38790">
    <property type="entry name" value="2EXR DOMAIN-CONTAINING PROTEIN-RELATED"/>
    <property type="match status" value="1"/>
</dbReference>
<evidence type="ECO:0000313" key="3">
    <source>
        <dbReference type="EMBL" id="KAF3046585.1"/>
    </source>
</evidence>
<feature type="domain" description="2EXR" evidence="2">
    <location>
        <begin position="63"/>
        <end position="121"/>
    </location>
</feature>
<keyword evidence="4" id="KW-1185">Reference proteome</keyword>
<protein>
    <recommendedName>
        <fullName evidence="2">2EXR domain-containing protein</fullName>
    </recommendedName>
</protein>
<evidence type="ECO:0000256" key="1">
    <source>
        <dbReference type="SAM" id="MobiDB-lite"/>
    </source>
</evidence>
<gene>
    <name evidence="3" type="ORF">E8E12_011066</name>
</gene>
<accession>A0A9P4WYK3</accession>
<dbReference type="EMBL" id="SWKV01000004">
    <property type="protein sequence ID" value="KAF3046585.1"/>
    <property type="molecule type" value="Genomic_DNA"/>
</dbReference>
<dbReference type="InterPro" id="IPR045518">
    <property type="entry name" value="2EXR"/>
</dbReference>
<dbReference type="Pfam" id="PF20150">
    <property type="entry name" value="2EXR"/>
    <property type="match status" value="1"/>
</dbReference>
<dbReference type="PANTHER" id="PTHR38790:SF4">
    <property type="entry name" value="2EXR DOMAIN-CONTAINING PROTEIN"/>
    <property type="match status" value="1"/>
</dbReference>